<dbReference type="EMBL" id="VRLW01000001">
    <property type="protein sequence ID" value="KAA1257697.1"/>
    <property type="molecule type" value="Genomic_DNA"/>
</dbReference>
<name>A0A5B1C996_9BACT</name>
<feature type="compositionally biased region" description="Low complexity" evidence="1">
    <location>
        <begin position="8"/>
        <end position="23"/>
    </location>
</feature>
<evidence type="ECO:0000313" key="2">
    <source>
        <dbReference type="EMBL" id="KAA1257697.1"/>
    </source>
</evidence>
<dbReference type="Proteomes" id="UP000322699">
    <property type="component" value="Unassembled WGS sequence"/>
</dbReference>
<sequence>MLRSSCKSSMAAPRRASATSTTAEGRHATSELQSSMAAPAVRPLHQPRRRAAKLLPNCKSSIAAPRRVSATSTTAEGRHATPELQK</sequence>
<protein>
    <submittedName>
        <fullName evidence="2">Uncharacterized protein</fullName>
    </submittedName>
</protein>
<gene>
    <name evidence="2" type="ORF">LF1_01850</name>
</gene>
<reference evidence="2 3" key="1">
    <citation type="submission" date="2019-08" db="EMBL/GenBank/DDBJ databases">
        <title>Deep-cultivation of Planctomycetes and their phenomic and genomic characterization uncovers novel biology.</title>
        <authorList>
            <person name="Wiegand S."/>
            <person name="Jogler M."/>
            <person name="Boedeker C."/>
            <person name="Pinto D."/>
            <person name="Vollmers J."/>
            <person name="Rivas-Marin E."/>
            <person name="Kohn T."/>
            <person name="Peeters S.H."/>
            <person name="Heuer A."/>
            <person name="Rast P."/>
            <person name="Oberbeckmann S."/>
            <person name="Bunk B."/>
            <person name="Jeske O."/>
            <person name="Meyerdierks A."/>
            <person name="Storesund J.E."/>
            <person name="Kallscheuer N."/>
            <person name="Luecker S."/>
            <person name="Lage O.M."/>
            <person name="Pohl T."/>
            <person name="Merkel B.J."/>
            <person name="Hornburger P."/>
            <person name="Mueller R.-W."/>
            <person name="Bruemmer F."/>
            <person name="Labrenz M."/>
            <person name="Spormann A.M."/>
            <person name="Op Den Camp H."/>
            <person name="Overmann J."/>
            <person name="Amann R."/>
            <person name="Jetten M.S.M."/>
            <person name="Mascher T."/>
            <person name="Medema M.H."/>
            <person name="Devos D.P."/>
            <person name="Kaster A.-K."/>
            <person name="Ovreas L."/>
            <person name="Rohde M."/>
            <person name="Galperin M.Y."/>
            <person name="Jogler C."/>
        </authorList>
    </citation>
    <scope>NUCLEOTIDE SEQUENCE [LARGE SCALE GENOMIC DNA]</scope>
    <source>
        <strain evidence="2 3">LF1</strain>
    </source>
</reference>
<evidence type="ECO:0000313" key="3">
    <source>
        <dbReference type="Proteomes" id="UP000322699"/>
    </source>
</evidence>
<dbReference type="AlphaFoldDB" id="A0A5B1C996"/>
<evidence type="ECO:0000256" key="1">
    <source>
        <dbReference type="SAM" id="MobiDB-lite"/>
    </source>
</evidence>
<feature type="compositionally biased region" description="Basic and acidic residues" evidence="1">
    <location>
        <begin position="76"/>
        <end position="86"/>
    </location>
</feature>
<proteinExistence type="predicted"/>
<feature type="region of interest" description="Disordered" evidence="1">
    <location>
        <begin position="1"/>
        <end position="86"/>
    </location>
</feature>
<organism evidence="2 3">
    <name type="scientific">Rubripirellula obstinata</name>
    <dbReference type="NCBI Taxonomy" id="406547"/>
    <lineage>
        <taxon>Bacteria</taxon>
        <taxon>Pseudomonadati</taxon>
        <taxon>Planctomycetota</taxon>
        <taxon>Planctomycetia</taxon>
        <taxon>Pirellulales</taxon>
        <taxon>Pirellulaceae</taxon>
        <taxon>Rubripirellula</taxon>
    </lineage>
</organism>
<keyword evidence="3" id="KW-1185">Reference proteome</keyword>
<comment type="caution">
    <text evidence="2">The sequence shown here is derived from an EMBL/GenBank/DDBJ whole genome shotgun (WGS) entry which is preliminary data.</text>
</comment>
<accession>A0A5B1C996</accession>